<comment type="caution">
    <text evidence="4">The sequence shown here is derived from an EMBL/GenBank/DDBJ whole genome shotgun (WGS) entry which is preliminary data.</text>
</comment>
<dbReference type="InterPro" id="IPR016181">
    <property type="entry name" value="Acyl_CoA_acyltransferase"/>
</dbReference>
<dbReference type="PROSITE" id="PS51186">
    <property type="entry name" value="GNAT"/>
    <property type="match status" value="1"/>
</dbReference>
<dbReference type="STRING" id="1219080.VEZ01S_61_00060"/>
<evidence type="ECO:0000313" key="5">
    <source>
        <dbReference type="Proteomes" id="UP000016562"/>
    </source>
</evidence>
<dbReference type="InterPro" id="IPR000182">
    <property type="entry name" value="GNAT_dom"/>
</dbReference>
<organism evidence="4 5">
    <name type="scientific">Vibrio ezurae NBRC 102218</name>
    <dbReference type="NCBI Taxonomy" id="1219080"/>
    <lineage>
        <taxon>Bacteria</taxon>
        <taxon>Pseudomonadati</taxon>
        <taxon>Pseudomonadota</taxon>
        <taxon>Gammaproteobacteria</taxon>
        <taxon>Vibrionales</taxon>
        <taxon>Vibrionaceae</taxon>
        <taxon>Vibrio</taxon>
    </lineage>
</organism>
<dbReference type="EMBL" id="BATM01000061">
    <property type="protein sequence ID" value="GAD81429.1"/>
    <property type="molecule type" value="Genomic_DNA"/>
</dbReference>
<dbReference type="RefSeq" id="WP_021715124.1">
    <property type="nucleotide sequence ID" value="NZ_BATM01000061.1"/>
</dbReference>
<dbReference type="PANTHER" id="PTHR43800:SF1">
    <property type="entry name" value="PEPTIDYL-LYSINE N-ACETYLTRANSFERASE YJAB"/>
    <property type="match status" value="1"/>
</dbReference>
<keyword evidence="2" id="KW-0012">Acyltransferase</keyword>
<dbReference type="CDD" id="cd04301">
    <property type="entry name" value="NAT_SF"/>
    <property type="match status" value="1"/>
</dbReference>
<sequence>MNSLIIKSLEPIRLPILKKLYKAHYPSTKIKGGEHIFVAENATSIVGVVRFRNIDKWQLLTGMMVVPDARRQGIASRLLQYCQSTMLNENVYCFAYVHLQQMYSAYGFRCIDIEALPASLQKLYLRYTQAGKPLIIMQYCG</sequence>
<keyword evidence="5" id="KW-1185">Reference proteome</keyword>
<reference evidence="4 5" key="1">
    <citation type="submission" date="2013-09" db="EMBL/GenBank/DDBJ databases">
        <title>Whole genome shotgun sequence of Vibrio ezurae NBRC 102218.</title>
        <authorList>
            <person name="Yoshida I."/>
            <person name="Hosoyama A."/>
            <person name="Numata M."/>
            <person name="Hashimoto M."/>
            <person name="Hosoyama Y."/>
            <person name="Tsuchikane K."/>
            <person name="Noguchi M."/>
            <person name="Hirakata S."/>
            <person name="Ichikawa N."/>
            <person name="Ohji S."/>
            <person name="Yamazoe A."/>
            <person name="Fujita N."/>
        </authorList>
    </citation>
    <scope>NUCLEOTIDE SEQUENCE [LARGE SCALE GENOMIC DNA]</scope>
    <source>
        <strain evidence="4 5">NBRC 102218</strain>
    </source>
</reference>
<evidence type="ECO:0000313" key="4">
    <source>
        <dbReference type="EMBL" id="GAD81429.1"/>
    </source>
</evidence>
<dbReference type="GO" id="GO:0016747">
    <property type="term" value="F:acyltransferase activity, transferring groups other than amino-acyl groups"/>
    <property type="evidence" value="ECO:0007669"/>
    <property type="project" value="InterPro"/>
</dbReference>
<proteinExistence type="predicted"/>
<gene>
    <name evidence="4" type="ORF">VEZ01S_61_00060</name>
</gene>
<dbReference type="Proteomes" id="UP000016562">
    <property type="component" value="Unassembled WGS sequence"/>
</dbReference>
<dbReference type="AlphaFoldDB" id="U3CJX6"/>
<evidence type="ECO:0000256" key="1">
    <source>
        <dbReference type="ARBA" id="ARBA00022679"/>
    </source>
</evidence>
<accession>U3CJX6</accession>
<dbReference type="eggNOG" id="COG3153">
    <property type="taxonomic scope" value="Bacteria"/>
</dbReference>
<protein>
    <submittedName>
        <fullName evidence="4">Putative acetyltransferase</fullName>
    </submittedName>
</protein>
<evidence type="ECO:0000256" key="2">
    <source>
        <dbReference type="ARBA" id="ARBA00023315"/>
    </source>
</evidence>
<dbReference type="OrthoDB" id="7845888at2"/>
<feature type="domain" description="N-acetyltransferase" evidence="3">
    <location>
        <begin position="1"/>
        <end position="130"/>
    </location>
</feature>
<dbReference type="SUPFAM" id="SSF55729">
    <property type="entry name" value="Acyl-CoA N-acyltransferases (Nat)"/>
    <property type="match status" value="1"/>
</dbReference>
<name>U3CJX6_9VIBR</name>
<dbReference type="PANTHER" id="PTHR43800">
    <property type="entry name" value="PEPTIDYL-LYSINE N-ACETYLTRANSFERASE YJAB"/>
    <property type="match status" value="1"/>
</dbReference>
<dbReference type="Gene3D" id="3.40.630.30">
    <property type="match status" value="1"/>
</dbReference>
<keyword evidence="1 4" id="KW-0808">Transferase</keyword>
<dbReference type="Pfam" id="PF13673">
    <property type="entry name" value="Acetyltransf_10"/>
    <property type="match status" value="1"/>
</dbReference>
<evidence type="ECO:0000259" key="3">
    <source>
        <dbReference type="PROSITE" id="PS51186"/>
    </source>
</evidence>